<dbReference type="EMBL" id="JZWS01000141">
    <property type="protein sequence ID" value="KJR78305.1"/>
    <property type="molecule type" value="Genomic_DNA"/>
</dbReference>
<name>A0A0F2LPA9_9CREN</name>
<dbReference type="EMBL" id="JZWS02000034">
    <property type="protein sequence ID" value="MCL7344762.1"/>
    <property type="molecule type" value="Genomic_DNA"/>
</dbReference>
<sequence>MSTPQTSNQTQTPSEKEIKEYAYNYVVINEDLIVLEYIKEKKENDDINYRLEQVAETISAIKNAGPDSLTIISVRDGLYGYRLDELKLVMHEYDSMVDHELARLYLVTPSGAKTVQLNIWLNQLRYQKEVYEGKQKIIEKWKNLIKLAKELDK</sequence>
<evidence type="ECO:0000313" key="2">
    <source>
        <dbReference type="EMBL" id="MCL7344762.1"/>
    </source>
</evidence>
<reference evidence="1" key="1">
    <citation type="submission" date="2015-03" db="EMBL/GenBank/DDBJ databases">
        <title>Metagenome Sequencing of an Archaeal-Dominated Microbial Community from a Hot Spring at the Los Azufres Geothermal Field, Mexico.</title>
        <authorList>
            <person name="Servin-Garciduenas L.E."/>
            <person name="Martinez-Romero E."/>
        </authorList>
    </citation>
    <scope>NUCLEOTIDE SEQUENCE [LARGE SCALE GENOMIC DNA]</scope>
    <source>
        <strain evidence="1">AZ1-454</strain>
    </source>
</reference>
<dbReference type="AlphaFoldDB" id="A0A0F2LPA9"/>
<protein>
    <submittedName>
        <fullName evidence="1">Uncharacterized protein</fullName>
    </submittedName>
</protein>
<organism evidence="1">
    <name type="scientific">Candidatus Aramenus sulfurataquae</name>
    <dbReference type="NCBI Taxonomy" id="1326980"/>
    <lineage>
        <taxon>Archaea</taxon>
        <taxon>Thermoproteota</taxon>
        <taxon>Thermoprotei</taxon>
        <taxon>Sulfolobales</taxon>
        <taxon>Sulfolobaceae</taxon>
        <taxon>Candidatus Aramenus</taxon>
    </lineage>
</organism>
<proteinExistence type="predicted"/>
<comment type="caution">
    <text evidence="1">The sequence shown here is derived from an EMBL/GenBank/DDBJ whole genome shotgun (WGS) entry which is preliminary data.</text>
</comment>
<evidence type="ECO:0000313" key="1">
    <source>
        <dbReference type="EMBL" id="KJR78305.1"/>
    </source>
</evidence>
<accession>A0A0F2LPA9</accession>
<reference evidence="2" key="2">
    <citation type="submission" date="2022-05" db="EMBL/GenBank/DDBJ databases">
        <title>Metagenome Sequencing of an Archaeal-Dominated Microbial Community from a Hot Spring at the Los Azufres Geothermal Field, Mexico.</title>
        <authorList>
            <person name="Marin-Paredes R."/>
            <person name="Martinez-Romero E."/>
            <person name="Servin-Garciduenas L.E."/>
        </authorList>
    </citation>
    <scope>NUCLEOTIDE SEQUENCE</scope>
    <source>
        <strain evidence="2">AZ1-454</strain>
    </source>
</reference>
<gene>
    <name evidence="2" type="ORF">TQ35_009355</name>
    <name evidence="1" type="ORF">TQ35_08005</name>
</gene>